<organism evidence="1">
    <name type="scientific">hydrothermal vent metagenome</name>
    <dbReference type="NCBI Taxonomy" id="652676"/>
    <lineage>
        <taxon>unclassified sequences</taxon>
        <taxon>metagenomes</taxon>
        <taxon>ecological metagenomes</taxon>
    </lineage>
</organism>
<sequence length="152" mass="15670">MSYTSVAECRAAGTVPAAQCETAYAEAAKADAKTAPRFEDRKTCEEQFGAAQCVPRNENGGSFFTPLLTGFIIGQALNNAGGGYRGAPMYRDRDGGYYGGAGGMVSADYVTGRTRVGSEAFNPAARAPTRIQSRSSVISRGGFGGGGRGFGG</sequence>
<evidence type="ECO:0000313" key="1">
    <source>
        <dbReference type="EMBL" id="CUS43140.1"/>
    </source>
</evidence>
<name>A0A160TER7_9ZZZZ</name>
<accession>A0A160TER7</accession>
<protein>
    <submittedName>
        <fullName evidence="1">Possible lipoprotein</fullName>
    </submittedName>
</protein>
<dbReference type="EMBL" id="CZQE01000010">
    <property type="protein sequence ID" value="CUS43140.1"/>
    <property type="molecule type" value="Genomic_DNA"/>
</dbReference>
<reference evidence="1" key="1">
    <citation type="submission" date="2015-10" db="EMBL/GenBank/DDBJ databases">
        <authorList>
            <person name="Gilbert D.G."/>
        </authorList>
    </citation>
    <scope>NUCLEOTIDE SEQUENCE</scope>
</reference>
<keyword evidence="1" id="KW-0449">Lipoprotein</keyword>
<gene>
    <name evidence="1" type="ORF">MGWOODY_Smn2475</name>
</gene>
<dbReference type="AlphaFoldDB" id="A0A160TER7"/>
<dbReference type="InterPro" id="IPR009576">
    <property type="entry name" value="Biofilm_formation_YgiB"/>
</dbReference>
<dbReference type="Pfam" id="PF06693">
    <property type="entry name" value="DUF1190"/>
    <property type="match status" value="1"/>
</dbReference>
<proteinExistence type="predicted"/>